<name>A0AAJ1LK42_MEDGN</name>
<protein>
    <submittedName>
        <fullName evidence="1">Uncharacterized protein</fullName>
    </submittedName>
</protein>
<proteinExistence type="predicted"/>
<comment type="caution">
    <text evidence="1">The sequence shown here is derived from an EMBL/GenBank/DDBJ whole genome shotgun (WGS) entry which is preliminary data.</text>
</comment>
<accession>A0AAJ1LK42</accession>
<dbReference type="Proteomes" id="UP001076974">
    <property type="component" value="Unassembled WGS sequence"/>
</dbReference>
<sequence length="173" mass="20047">MITVKTENYNLISQDFYNKTMDSLDLNLISCTCGHSGCLIRHGSYKRSIQLADRILSLSVVRVYCKICGHTHALLLSSMVPYSQIPLALHVRLIQAYEHETGFRNILEEQYLVDENNLKSIIRNYRLHWKQRLLSMRLHLPDIPSLISGCFSLFSRQFMQIKSTSNKLFILPT</sequence>
<evidence type="ECO:0000313" key="1">
    <source>
        <dbReference type="EMBL" id="MCZ0689097.1"/>
    </source>
</evidence>
<dbReference type="RefSeq" id="WP_270486181.1">
    <property type="nucleotide sequence ID" value="NZ_BAABXV010000001.1"/>
</dbReference>
<dbReference type="AlphaFoldDB" id="A0AAJ1LK42"/>
<reference evidence="1" key="1">
    <citation type="submission" date="2022-11" db="EMBL/GenBank/DDBJ databases">
        <title>Temperate bacteriophages infecting mucin-degrading bacterium Ruminococcus gnavus from the human gut.</title>
        <authorList>
            <person name="Buttimer C."/>
        </authorList>
    </citation>
    <scope>NUCLEOTIDE SEQUENCE</scope>
    <source>
        <strain evidence="1">CCUG 52279</strain>
    </source>
</reference>
<gene>
    <name evidence="1" type="ORF">OZZ16_04070</name>
</gene>
<evidence type="ECO:0000313" key="2">
    <source>
        <dbReference type="Proteomes" id="UP001076974"/>
    </source>
</evidence>
<organism evidence="1 2">
    <name type="scientific">Mediterraneibacter gnavus</name>
    <name type="common">Ruminococcus gnavus</name>
    <dbReference type="NCBI Taxonomy" id="33038"/>
    <lineage>
        <taxon>Bacteria</taxon>
        <taxon>Bacillati</taxon>
        <taxon>Bacillota</taxon>
        <taxon>Clostridia</taxon>
        <taxon>Lachnospirales</taxon>
        <taxon>Lachnospiraceae</taxon>
        <taxon>Mediterraneibacter</taxon>
    </lineage>
</organism>
<dbReference type="EMBL" id="JAPRBD010000002">
    <property type="protein sequence ID" value="MCZ0689097.1"/>
    <property type="molecule type" value="Genomic_DNA"/>
</dbReference>